<dbReference type="EMBL" id="AOLO01000007">
    <property type="protein sequence ID" value="EMA02705.1"/>
    <property type="molecule type" value="Genomic_DNA"/>
</dbReference>
<sequence length="94" mass="10571">MDDRLESIIRSAARTAGKRYEEVKRAYQDGQQTSEVLDSLPQDAEGGAKIVCRRHVERRAVAIDAKGRPACFDPDHPDCRGCVEDIREGIVETW</sequence>
<dbReference type="GeneID" id="40155649"/>
<evidence type="ECO:0000313" key="7">
    <source>
        <dbReference type="Proteomes" id="UP000027075"/>
    </source>
</evidence>
<dbReference type="STRING" id="523841.HFX_0280"/>
<evidence type="ECO:0000313" key="6">
    <source>
        <dbReference type="Proteomes" id="UP000011603"/>
    </source>
</evidence>
<dbReference type="InterPro" id="IPR055517">
    <property type="entry name" value="DUF7091"/>
</dbReference>
<gene>
    <name evidence="1" type="ordered locus">HFX_0280</name>
    <name evidence="2" type="ORF">BM92_07850</name>
    <name evidence="3" type="ORF">C439_08980</name>
    <name evidence="4" type="ORF">E6P09_04490</name>
</gene>
<reference evidence="1 5" key="2">
    <citation type="journal article" date="2012" name="J. Bacteriol.">
        <title>Complete genome sequence of the metabolically versatile halophilic archaeon Haloferax mediterranei, a poly(3-hydroxybutyrate-co-3-hydroxyvalerate) producer.</title>
        <authorList>
            <person name="Han J."/>
            <person name="Zhang F."/>
            <person name="Hou J."/>
            <person name="Liu X."/>
            <person name="Li M."/>
            <person name="Liu H."/>
            <person name="Cai L."/>
            <person name="Zhang B."/>
            <person name="Chen Y."/>
            <person name="Zhou J."/>
            <person name="Hu S."/>
            <person name="Xiang H."/>
        </authorList>
    </citation>
    <scope>NUCLEOTIDE SEQUENCE [LARGE SCALE GENOMIC DNA]</scope>
    <source>
        <strain evidence="5">ATCC 33500 / DSM 1411 / JCM 8866 / NBRC 14739 / NCIMB 2177 / R-4</strain>
        <strain evidence="1">CGMCC 1.2087</strain>
    </source>
</reference>
<reference evidence="3 6" key="3">
    <citation type="journal article" date="2014" name="PLoS Genet.">
        <title>Phylogenetically driven sequencing of extremely halophilic archaea reveals strategies for static and dynamic osmo-response.</title>
        <authorList>
            <person name="Becker E.A."/>
            <person name="Seitzer P.M."/>
            <person name="Tritt A."/>
            <person name="Larsen D."/>
            <person name="Krusor M."/>
            <person name="Yao A.I."/>
            <person name="Wu D."/>
            <person name="Madern D."/>
            <person name="Eisen J.A."/>
            <person name="Darling A.E."/>
            <person name="Facciotti M.T."/>
        </authorList>
    </citation>
    <scope>NUCLEOTIDE SEQUENCE [LARGE SCALE GENOMIC DNA]</scope>
    <source>
        <strain evidence="3">ATCC 33500</strain>
        <strain evidence="6">ATCC 33500 / DSM 1411 / JCM 8866 / NBRC 14739 / NCIMB 2177 / R-4</strain>
    </source>
</reference>
<reference evidence="4 8" key="6">
    <citation type="submission" date="2019-04" db="EMBL/GenBank/DDBJ databases">
        <title>Methylomes of two halophilic Archaea, Haloarcula marismortui and Haloferax mediterranei.</title>
        <authorList>
            <person name="DasSarma S."/>
            <person name="DasSarma P."/>
            <person name="DasSarma S."/>
            <person name="Fomenkov A."/>
            <person name="Vincze T."/>
            <person name="Anton B.P."/>
            <person name="Roberts R.J."/>
        </authorList>
    </citation>
    <scope>NUCLEOTIDE SEQUENCE [LARGE SCALE GENOMIC DNA]</scope>
    <source>
        <strain evidence="4">ATCC 33500</strain>
        <strain evidence="8">ATCC 33500 / DSM 1411 / JCM 8866 / NBRC 14739 / NCIMB 2177 / R-4</strain>
    </source>
</reference>
<keyword evidence="6" id="KW-1185">Reference proteome</keyword>
<dbReference type="OrthoDB" id="213643at2157"/>
<organism evidence="1 5">
    <name type="scientific">Haloferax mediterranei (strain ATCC 33500 / DSM 1411 / JCM 8866 / NBRC 14739 / NCIMB 2177 / R-4)</name>
    <name type="common">Halobacterium mediterranei</name>
    <dbReference type="NCBI Taxonomy" id="523841"/>
    <lineage>
        <taxon>Archaea</taxon>
        <taxon>Methanobacteriati</taxon>
        <taxon>Methanobacteriota</taxon>
        <taxon>Stenosarchaea group</taxon>
        <taxon>Halobacteria</taxon>
        <taxon>Halobacteriales</taxon>
        <taxon>Haloferacaceae</taxon>
        <taxon>Haloferax</taxon>
    </lineage>
</organism>
<evidence type="ECO:0000313" key="5">
    <source>
        <dbReference type="Proteomes" id="UP000006469"/>
    </source>
</evidence>
<evidence type="ECO:0000313" key="4">
    <source>
        <dbReference type="EMBL" id="QCQ74562.1"/>
    </source>
</evidence>
<dbReference type="Pfam" id="PF23367">
    <property type="entry name" value="DUF7091"/>
    <property type="match status" value="1"/>
</dbReference>
<reference evidence="1" key="5">
    <citation type="submission" date="2014-05" db="EMBL/GenBank/DDBJ databases">
        <authorList>
            <person name="Wang L."/>
            <person name="Yang H."/>
            <person name="Xiang H."/>
        </authorList>
    </citation>
    <scope>NUCLEOTIDE SEQUENCE</scope>
    <source>
        <strain evidence="1">CGMCC 1.2087</strain>
    </source>
</reference>
<dbReference type="HOGENOM" id="CLU_2284981_0_0_2"/>
<dbReference type="KEGG" id="hme:HFX_0280"/>
<dbReference type="Proteomes" id="UP000027075">
    <property type="component" value="Chromosome"/>
</dbReference>
<evidence type="ECO:0000313" key="1">
    <source>
        <dbReference type="EMBL" id="AFK18019.1"/>
    </source>
</evidence>
<dbReference type="AlphaFoldDB" id="I3R1A9"/>
<dbReference type="RefSeq" id="WP_004058277.1">
    <property type="nucleotide sequence ID" value="NC_017941.2"/>
</dbReference>
<dbReference type="Proteomes" id="UP000006469">
    <property type="component" value="Chromosome"/>
</dbReference>
<dbReference type="PATRIC" id="fig|523841.21.peg.1824"/>
<evidence type="ECO:0000313" key="2">
    <source>
        <dbReference type="EMBL" id="AHZ22566.1"/>
    </source>
</evidence>
<dbReference type="eggNOG" id="arCOG04729">
    <property type="taxonomic scope" value="Archaea"/>
</dbReference>
<dbReference type="Proteomes" id="UP000011603">
    <property type="component" value="Unassembled WGS sequence"/>
</dbReference>
<dbReference type="EMBL" id="CP007551">
    <property type="protein sequence ID" value="AHZ22566.1"/>
    <property type="molecule type" value="Genomic_DNA"/>
</dbReference>
<accession>I3R1A9</accession>
<dbReference type="EMBL" id="CP001868">
    <property type="protein sequence ID" value="AFK18019.1"/>
    <property type="molecule type" value="Genomic_DNA"/>
</dbReference>
<reference evidence="1" key="1">
    <citation type="journal article" date="2012" name="Appl. Environ. Microbiol.">
        <title>Identification of the haloarchaeal phasin (PhaP) that functions in polyhydroxyalkanoate accumulation and granule formation in Haloferax mediterranei.</title>
        <authorList>
            <person name="Cai S."/>
            <person name="Cai L."/>
            <person name="Liu H."/>
            <person name="Liu X."/>
            <person name="Han J."/>
            <person name="Zhou J."/>
            <person name="Xiang H."/>
        </authorList>
    </citation>
    <scope>NUCLEOTIDE SEQUENCE</scope>
    <source>
        <strain evidence="1">CGMCC 1.2087</strain>
    </source>
</reference>
<dbReference type="EMBL" id="CP039139">
    <property type="protein sequence ID" value="QCQ74562.1"/>
    <property type="molecule type" value="Genomic_DNA"/>
</dbReference>
<name>I3R1A9_HALMT</name>
<evidence type="ECO:0000313" key="3">
    <source>
        <dbReference type="EMBL" id="EMA02705.1"/>
    </source>
</evidence>
<dbReference type="PaxDb" id="523841-HFX_0280"/>
<reference evidence="2 7" key="4">
    <citation type="submission" date="2014-04" db="EMBL/GenBank/DDBJ databases">
        <title>Transcriptional profiles of Haloferax mediterranei on the basis of nitrogen availability.</title>
        <authorList>
            <person name="Bautista V."/>
        </authorList>
    </citation>
    <scope>NUCLEOTIDE SEQUENCE [LARGE SCALE GENOMIC DNA]</scope>
    <source>
        <strain evidence="2">ATCC 33500</strain>
        <strain evidence="7">ATCC 33500 / DSM 1411 / JCM 8866 / NBRC 14739 / NCIMB 2177 / R-4</strain>
    </source>
</reference>
<protein>
    <submittedName>
        <fullName evidence="1">Uncharacterized protein</fullName>
    </submittedName>
</protein>
<dbReference type="Proteomes" id="UP000299011">
    <property type="component" value="Chromosome"/>
</dbReference>
<proteinExistence type="predicted"/>
<evidence type="ECO:0000313" key="8">
    <source>
        <dbReference type="Proteomes" id="UP000299011"/>
    </source>
</evidence>